<evidence type="ECO:0000256" key="13">
    <source>
        <dbReference type="SAM" id="Phobius"/>
    </source>
</evidence>
<keyword evidence="9" id="KW-0868">Chloride</keyword>
<evidence type="ECO:0000256" key="4">
    <source>
        <dbReference type="ARBA" id="ARBA00022692"/>
    </source>
</evidence>
<dbReference type="InterPro" id="IPR046342">
    <property type="entry name" value="CBS_dom_sf"/>
</dbReference>
<dbReference type="CDD" id="cd03684">
    <property type="entry name" value="ClC_3_like"/>
    <property type="match status" value="1"/>
</dbReference>
<feature type="transmembrane region" description="Helical" evidence="13">
    <location>
        <begin position="1179"/>
        <end position="1197"/>
    </location>
</feature>
<dbReference type="PANTHER" id="PTHR45711">
    <property type="entry name" value="CHLORIDE CHANNEL PROTEIN"/>
    <property type="match status" value="1"/>
</dbReference>
<keyword evidence="11" id="KW-0802">TPR repeat</keyword>
<dbReference type="SUPFAM" id="SSF81340">
    <property type="entry name" value="Clc chloride channel"/>
    <property type="match status" value="1"/>
</dbReference>
<accession>A0ABQ0M0J7</accession>
<dbReference type="SUPFAM" id="SSF54631">
    <property type="entry name" value="CBS-domain pair"/>
    <property type="match status" value="1"/>
</dbReference>
<keyword evidence="7" id="KW-0406">Ion transport</keyword>
<dbReference type="SUPFAM" id="SSF48452">
    <property type="entry name" value="TPR-like"/>
    <property type="match status" value="1"/>
</dbReference>
<dbReference type="InterPro" id="IPR007192">
    <property type="entry name" value="APC8"/>
</dbReference>
<dbReference type="Pfam" id="PF04049">
    <property type="entry name" value="ANAPC8"/>
    <property type="match status" value="1"/>
</dbReference>
<dbReference type="PROSITE" id="PS50005">
    <property type="entry name" value="TPR"/>
    <property type="match status" value="4"/>
</dbReference>
<evidence type="ECO:0000256" key="5">
    <source>
        <dbReference type="ARBA" id="ARBA00022776"/>
    </source>
</evidence>
<evidence type="ECO:0000256" key="6">
    <source>
        <dbReference type="ARBA" id="ARBA00022989"/>
    </source>
</evidence>
<dbReference type="EMBL" id="DF849259">
    <property type="protein sequence ID" value="GAT56347.1"/>
    <property type="molecule type" value="Genomic_DNA"/>
</dbReference>
<feature type="region of interest" description="Disordered" evidence="12">
    <location>
        <begin position="782"/>
        <end position="817"/>
    </location>
</feature>
<organism evidence="16 17">
    <name type="scientific">Mycena chlorophos</name>
    <name type="common">Agaric fungus</name>
    <name type="synonym">Agaricus chlorophos</name>
    <dbReference type="NCBI Taxonomy" id="658473"/>
    <lineage>
        <taxon>Eukaryota</taxon>
        <taxon>Fungi</taxon>
        <taxon>Dikarya</taxon>
        <taxon>Basidiomycota</taxon>
        <taxon>Agaricomycotina</taxon>
        <taxon>Agaricomycetes</taxon>
        <taxon>Agaricomycetidae</taxon>
        <taxon>Agaricales</taxon>
        <taxon>Marasmiineae</taxon>
        <taxon>Mycenaceae</taxon>
        <taxon>Mycena</taxon>
    </lineage>
</organism>
<feature type="repeat" description="TPR" evidence="11">
    <location>
        <begin position="328"/>
        <end position="361"/>
    </location>
</feature>
<feature type="transmembrane region" description="Helical" evidence="13">
    <location>
        <begin position="1317"/>
        <end position="1338"/>
    </location>
</feature>
<dbReference type="InterPro" id="IPR001807">
    <property type="entry name" value="ClC"/>
</dbReference>
<keyword evidence="4 13" id="KW-0812">Transmembrane</keyword>
<evidence type="ECO:0000259" key="14">
    <source>
        <dbReference type="Pfam" id="PF04049"/>
    </source>
</evidence>
<feature type="transmembrane region" description="Helical" evidence="13">
    <location>
        <begin position="1257"/>
        <end position="1276"/>
    </location>
</feature>
<dbReference type="Pfam" id="PF00654">
    <property type="entry name" value="Voltage_CLC"/>
    <property type="match status" value="1"/>
</dbReference>
<evidence type="ECO:0000256" key="11">
    <source>
        <dbReference type="PROSITE-ProRule" id="PRU00339"/>
    </source>
</evidence>
<dbReference type="Gene3D" id="1.25.40.10">
    <property type="entry name" value="Tetratricopeptide repeat domain"/>
    <property type="match status" value="2"/>
</dbReference>
<name>A0ABQ0M0J7_MYCCL</name>
<dbReference type="InterPro" id="IPR011990">
    <property type="entry name" value="TPR-like_helical_dom_sf"/>
</dbReference>
<feature type="transmembrane region" description="Helical" evidence="13">
    <location>
        <begin position="1375"/>
        <end position="1400"/>
    </location>
</feature>
<feature type="transmembrane region" description="Helical" evidence="13">
    <location>
        <begin position="930"/>
        <end position="949"/>
    </location>
</feature>
<feature type="transmembrane region" description="Helical" evidence="13">
    <location>
        <begin position="1007"/>
        <end position="1028"/>
    </location>
</feature>
<dbReference type="PANTHER" id="PTHR45711:SF6">
    <property type="entry name" value="CHLORIDE CHANNEL PROTEIN"/>
    <property type="match status" value="1"/>
</dbReference>
<dbReference type="Proteomes" id="UP000815677">
    <property type="component" value="Unassembled WGS sequence"/>
</dbReference>
<feature type="transmembrane region" description="Helical" evidence="13">
    <location>
        <begin position="1344"/>
        <end position="1363"/>
    </location>
</feature>
<dbReference type="InterPro" id="IPR015671">
    <property type="entry name" value="GSCR1_dom"/>
</dbReference>
<feature type="repeat" description="TPR" evidence="11">
    <location>
        <begin position="362"/>
        <end position="395"/>
    </location>
</feature>
<evidence type="ECO:0000256" key="2">
    <source>
        <dbReference type="ARBA" id="ARBA00022448"/>
    </source>
</evidence>
<evidence type="ECO:0000313" key="17">
    <source>
        <dbReference type="Proteomes" id="UP000815677"/>
    </source>
</evidence>
<evidence type="ECO:0000256" key="8">
    <source>
        <dbReference type="ARBA" id="ARBA00023136"/>
    </source>
</evidence>
<keyword evidence="10" id="KW-0131">Cell cycle</keyword>
<feature type="repeat" description="TPR" evidence="11">
    <location>
        <begin position="294"/>
        <end position="327"/>
    </location>
</feature>
<feature type="transmembrane region" description="Helical" evidence="13">
    <location>
        <begin position="1144"/>
        <end position="1167"/>
    </location>
</feature>
<dbReference type="Gene3D" id="1.10.3080.10">
    <property type="entry name" value="Clc chloride channel"/>
    <property type="match status" value="1"/>
</dbReference>
<feature type="repeat" description="TPR" evidence="11">
    <location>
        <begin position="396"/>
        <end position="429"/>
    </location>
</feature>
<dbReference type="SMART" id="SM00028">
    <property type="entry name" value="TPR"/>
    <property type="match status" value="6"/>
</dbReference>
<evidence type="ECO:0000256" key="10">
    <source>
        <dbReference type="ARBA" id="ARBA00023306"/>
    </source>
</evidence>
<keyword evidence="6 13" id="KW-1133">Transmembrane helix</keyword>
<feature type="domain" description="Cdc23" evidence="14">
    <location>
        <begin position="30"/>
        <end position="233"/>
    </location>
</feature>
<dbReference type="Pfam" id="PF15249">
    <property type="entry name" value="GLTSCR1"/>
    <property type="match status" value="1"/>
</dbReference>
<comment type="subcellular location">
    <subcellularLocation>
        <location evidence="1">Membrane</location>
        <topology evidence="1">Multi-pass membrane protein</topology>
    </subcellularLocation>
</comment>
<proteinExistence type="predicted"/>
<dbReference type="PRINTS" id="PR00762">
    <property type="entry name" value="CLCHANNEL"/>
</dbReference>
<dbReference type="Pfam" id="PF13414">
    <property type="entry name" value="TPR_11"/>
    <property type="match status" value="1"/>
</dbReference>
<feature type="region of interest" description="Disordered" evidence="12">
    <location>
        <begin position="1"/>
        <end position="30"/>
    </location>
</feature>
<evidence type="ECO:0000256" key="7">
    <source>
        <dbReference type="ARBA" id="ARBA00023065"/>
    </source>
</evidence>
<evidence type="ECO:0000313" key="16">
    <source>
        <dbReference type="EMBL" id="GAT56347.1"/>
    </source>
</evidence>
<evidence type="ECO:0000256" key="9">
    <source>
        <dbReference type="ARBA" id="ARBA00023214"/>
    </source>
</evidence>
<dbReference type="Pfam" id="PF13181">
    <property type="entry name" value="TPR_8"/>
    <property type="match status" value="2"/>
</dbReference>
<keyword evidence="17" id="KW-1185">Reference proteome</keyword>
<evidence type="ECO:0000256" key="3">
    <source>
        <dbReference type="ARBA" id="ARBA00022618"/>
    </source>
</evidence>
<keyword evidence="8 13" id="KW-0472">Membrane</keyword>
<dbReference type="InterPro" id="IPR014743">
    <property type="entry name" value="Cl-channel_core"/>
</dbReference>
<gene>
    <name evidence="16" type="ORF">MCHLO_13005</name>
</gene>
<evidence type="ECO:0000256" key="12">
    <source>
        <dbReference type="SAM" id="MobiDB-lite"/>
    </source>
</evidence>
<feature type="region of interest" description="Disordered" evidence="12">
    <location>
        <begin position="653"/>
        <end position="680"/>
    </location>
</feature>
<keyword evidence="3" id="KW-0132">Cell division</keyword>
<reference evidence="16" key="1">
    <citation type="submission" date="2014-09" db="EMBL/GenBank/DDBJ databases">
        <title>Genome sequence of the luminous mushroom Mycena chlorophos for searching fungal bioluminescence genes.</title>
        <authorList>
            <person name="Tanaka Y."/>
            <person name="Kasuga D."/>
            <person name="Oba Y."/>
            <person name="Hase S."/>
            <person name="Sato K."/>
            <person name="Oba Y."/>
            <person name="Sakakibara Y."/>
        </authorList>
    </citation>
    <scope>NUCLEOTIDE SEQUENCE</scope>
</reference>
<feature type="transmembrane region" description="Helical" evidence="13">
    <location>
        <begin position="1218"/>
        <end position="1237"/>
    </location>
</feature>
<keyword evidence="2" id="KW-0813">Transport</keyword>
<keyword evidence="5" id="KW-0498">Mitosis</keyword>
<feature type="domain" description="GLTSCR protein conserved" evidence="15">
    <location>
        <begin position="570"/>
        <end position="653"/>
    </location>
</feature>
<evidence type="ECO:0000256" key="1">
    <source>
        <dbReference type="ARBA" id="ARBA00004141"/>
    </source>
</evidence>
<protein>
    <submittedName>
        <fullName evidence="16">Voltage-gated chloride channel</fullName>
    </submittedName>
</protein>
<sequence>MGLRAPARNTQLETRPQRLGSGKPIHPTLPVSPEEAMQEANEDDLLFSARTFLESRDPMRAENCLRNCKSKKAEFIKYYCQFLSTESKAQRSWNNLDNNRHQPPEPPNPAIRPLLSQIINETDPWLVYLKALFLSRLPGRRDEAIEQALLSIAGFPWNWAVWTLLSSCIDDSGELSAIVPLLPLPASHPFVQMFQIKTMNELQAPSEQELELCDQLLSPNMFPNSLWIMSLRACALYYIHDFKQAQVQFERILAMDPYRAENVDIFSDILYVTENRLKLSRLANDFMVLDRERPEVCCLVGNLYSQRAEHEKAIKYFRRATQLDRTYLSAWTLMGHEYVEMKNSQVAIECYRRAIDVNRKDYRAWYGLGQAYELLNMQQYALHYYHNATALRPYDGRMWQAQGMCYEEMGRLREAIECFKRALITAGANEININLRLADLYAASQDPGESAAYHRRVVDVCQALGRPVHEFSKSCVKVAERCLETKSDLEVARDYMLLMKTSNAEDVARANELLKLVNAALEYSFSFPLPPSVWNHAVGWLPAPTKKRSPDEQHIIAATSARVKAALDADHAALQNVDTTPFTDSLDVLRRLLPYHVLHQPAQDRKGKRKAEDPAVELAETAFAVDCARRKRKLEERFRRARIREGKRTAPFDMEFAGEAGQSGSGPTGQRETRATSSALNDHIPTTQLLCVPASPVHERPKRILCDSSTAGLHSYPTQENPAPCLEQPGNTSCRRGQSGTACTTATSDIEEHVGGWGAVDHRVALCAYTARSWQRLTRVSSNATLPPRETSPEVETTPLRAPENGRSYGTVPRRGTKLPTISVPHSGLSSPNSPSIGLRSPSISAFRDLAYSRLSTQRPISAYDSARDKLTEDETGNDARINGVRVWYSSYSSIDFLHDAIKDSLRFSRLRKKKTWRAQIRLWLDKGTGWFLVTLVGFLTACVAYLVVRGEAFLFDLKEGYCSTGFWRSLRSCCPNVESSDQCPAWRPWAEQLLRKGTFGEELVEYITYSFIALCLATLSCVLTLYLTNSTTFVTRKESGVLAPGFADVPELPGREKANRKVAYYAAGSGIPEIKTILSGFVIHGYLGGRTLFTKSVGLALSVASGLSLGKEGPFVHIASCIGNICSRLTAKYENNEAKRREILSAACAAGVAVAFGAPIGGTLFSLEEVSYYFPPKVMWRSFFCAMVAALTLKVLDPFGTGKLVLFQVTYDKDWHAFELLPFLLLGIFGGVYGAYFSKANYRWTRDVRNKTWLKSHPVAEVALITLLTSALCFLNPYTRMSGPQLIYELFTECKPGSLNPLCIVDPGSFQTAWPVIQAVLVAMLVKSVLTVITFGIRLPAGIFIPTLGVGACAGRVMGILMQSMQAMHPDSRLFQACGGDMSCIIPGLYAMVGAAATLSGVTRTTISLSVIIFELTDSLTYTVPVMLAILVSKTVADALEPKGIYDLVIELSKLPYLDSKHEYLWGSLQVEDVTIRDGEVIRLDQPNTVRTLIVQLQNLLAGGNDDSGFPILRKDTDEDRLRMVGYIGANELEHALSLIADDPDDEVHFHPEMHHRGGYASASFSSLLEGGQNYDMDPFDLSLYMDQAPMTVQVNSPLELVHLFFSKLGARYVVVTDMEGFYEGLITKKTWLAFLDTLDEK</sequence>
<evidence type="ECO:0000259" key="15">
    <source>
        <dbReference type="Pfam" id="PF15249"/>
    </source>
</evidence>
<dbReference type="InterPro" id="IPR019734">
    <property type="entry name" value="TPR_rpt"/>
</dbReference>